<dbReference type="Proteomes" id="UP000271137">
    <property type="component" value="Unassembled WGS sequence"/>
</dbReference>
<protein>
    <submittedName>
        <fullName evidence="1">Uncharacterized protein</fullName>
    </submittedName>
</protein>
<dbReference type="AlphaFoldDB" id="A0A3P3E3J2"/>
<dbReference type="EMBL" id="RXFQ01000038">
    <property type="protein sequence ID" value="RSZ28510.1"/>
    <property type="molecule type" value="Genomic_DNA"/>
</dbReference>
<name>A0A3P3E3J2_9BURK</name>
<evidence type="ECO:0000313" key="3">
    <source>
        <dbReference type="Proteomes" id="UP000271137"/>
    </source>
</evidence>
<dbReference type="EMBL" id="RQXU01000034">
    <property type="protein sequence ID" value="RRH80961.1"/>
    <property type="molecule type" value="Genomic_DNA"/>
</dbReference>
<dbReference type="Proteomes" id="UP000271590">
    <property type="component" value="Unassembled WGS sequence"/>
</dbReference>
<sequence>MKMIRNKIETVSAQPPFILRLVLMGALRRSCSIAGAALPEPISPRFGTLLRPTIPTREPAQLTGPAHPWLHDFASITVGGLRSRFAWMRARAISRGAA</sequence>
<evidence type="ECO:0000313" key="4">
    <source>
        <dbReference type="Proteomes" id="UP000271590"/>
    </source>
</evidence>
<keyword evidence="3" id="KW-1185">Reference proteome</keyword>
<evidence type="ECO:0000313" key="2">
    <source>
        <dbReference type="EMBL" id="RSZ28510.1"/>
    </source>
</evidence>
<evidence type="ECO:0000313" key="1">
    <source>
        <dbReference type="EMBL" id="RRH80961.1"/>
    </source>
</evidence>
<reference evidence="1 4" key="1">
    <citation type="submission" date="2018-11" db="EMBL/GenBank/DDBJ databases">
        <title>The genome of Variovorax sp T529.</title>
        <authorList>
            <person name="Gao J."/>
        </authorList>
    </citation>
    <scope>NUCLEOTIDE SEQUENCE [LARGE SCALE GENOMIC DNA]</scope>
    <source>
        <strain evidence="1 4">T529</strain>
    </source>
</reference>
<reference evidence="2 3" key="2">
    <citation type="submission" date="2018-12" db="EMBL/GenBank/DDBJ databases">
        <title>The genome sequences of strain 502.</title>
        <authorList>
            <person name="Gao J."/>
            <person name="Sun J."/>
        </authorList>
    </citation>
    <scope>NUCLEOTIDE SEQUENCE [LARGE SCALE GENOMIC DNA]</scope>
    <source>
        <strain evidence="2 3">502</strain>
    </source>
</reference>
<gene>
    <name evidence="1" type="ORF">EH244_29870</name>
    <name evidence="2" type="ORF">EJO66_31525</name>
</gene>
<organism evidence="1 4">
    <name type="scientific">Variovorax beijingensis</name>
    <dbReference type="NCBI Taxonomy" id="2496117"/>
    <lineage>
        <taxon>Bacteria</taxon>
        <taxon>Pseudomonadati</taxon>
        <taxon>Pseudomonadota</taxon>
        <taxon>Betaproteobacteria</taxon>
        <taxon>Burkholderiales</taxon>
        <taxon>Comamonadaceae</taxon>
        <taxon>Variovorax</taxon>
    </lineage>
</organism>
<accession>A0A3P3E3J2</accession>
<proteinExistence type="predicted"/>
<comment type="caution">
    <text evidence="1">The sequence shown here is derived from an EMBL/GenBank/DDBJ whole genome shotgun (WGS) entry which is preliminary data.</text>
</comment>
<dbReference type="RefSeq" id="WP_124961913.1">
    <property type="nucleotide sequence ID" value="NZ_CBFHCE010000029.1"/>
</dbReference>